<feature type="domain" description="ABC transporter" evidence="6">
    <location>
        <begin position="5"/>
        <end position="248"/>
    </location>
</feature>
<evidence type="ECO:0000313" key="7">
    <source>
        <dbReference type="EMBL" id="SDS80425.1"/>
    </source>
</evidence>
<dbReference type="SMART" id="SM00382">
    <property type="entry name" value="AAA"/>
    <property type="match status" value="1"/>
</dbReference>
<feature type="region of interest" description="Disordered" evidence="5">
    <location>
        <begin position="246"/>
        <end position="266"/>
    </location>
</feature>
<dbReference type="GO" id="GO:0005524">
    <property type="term" value="F:ATP binding"/>
    <property type="evidence" value="ECO:0007669"/>
    <property type="project" value="UniProtKB-KW"/>
</dbReference>
<dbReference type="GO" id="GO:0055085">
    <property type="term" value="P:transmembrane transport"/>
    <property type="evidence" value="ECO:0007669"/>
    <property type="project" value="UniProtKB-ARBA"/>
</dbReference>
<keyword evidence="4 7" id="KW-0067">ATP-binding</keyword>
<evidence type="ECO:0000256" key="1">
    <source>
        <dbReference type="ARBA" id="ARBA00005417"/>
    </source>
</evidence>
<dbReference type="SUPFAM" id="SSF52540">
    <property type="entry name" value="P-loop containing nucleoside triphosphate hydrolases"/>
    <property type="match status" value="1"/>
</dbReference>
<sequence>MSAGLRLDGVTHLHDRAGTAGVRDVSLAVAPGETVGLVGRSGAGKSTLVSVALGLLPAQRGEVAYDGRPLPRRRPGPRRSRELRRTVQWVPQDPAGSLDPRRHLGRQLLDPQRRLRVPGDHEQRAREALARVGLDATIATRRPHEVSGGQAQRVALARALVTGARVLLADEPVTGLDHDRRDDVLDLLLALSRDPVAPLGLLLVCHDLDAVARTCARTVVLDGGRVVEQGPTGPLLTRPTHPATRALVDARPPDVHPHAPTHQETS</sequence>
<dbReference type="PROSITE" id="PS00211">
    <property type="entry name" value="ABC_TRANSPORTER_1"/>
    <property type="match status" value="1"/>
</dbReference>
<keyword evidence="3" id="KW-0547">Nucleotide-binding</keyword>
<dbReference type="STRING" id="642780.SAMN04488570_2737"/>
<evidence type="ECO:0000259" key="6">
    <source>
        <dbReference type="PROSITE" id="PS50893"/>
    </source>
</evidence>
<name>A0A1H1V6U3_9ACTN</name>
<dbReference type="InterPro" id="IPR050319">
    <property type="entry name" value="ABC_transp_ATP-bind"/>
</dbReference>
<dbReference type="PANTHER" id="PTHR43776:SF7">
    <property type="entry name" value="D,D-DIPEPTIDE TRANSPORT ATP-BINDING PROTEIN DDPF-RELATED"/>
    <property type="match status" value="1"/>
</dbReference>
<proteinExistence type="inferred from homology"/>
<comment type="similarity">
    <text evidence="1">Belongs to the ABC transporter superfamily.</text>
</comment>
<evidence type="ECO:0000256" key="3">
    <source>
        <dbReference type="ARBA" id="ARBA00022741"/>
    </source>
</evidence>
<dbReference type="InterPro" id="IPR003593">
    <property type="entry name" value="AAA+_ATPase"/>
</dbReference>
<dbReference type="GO" id="GO:0016887">
    <property type="term" value="F:ATP hydrolysis activity"/>
    <property type="evidence" value="ECO:0007669"/>
    <property type="project" value="InterPro"/>
</dbReference>
<dbReference type="PROSITE" id="PS50893">
    <property type="entry name" value="ABC_TRANSPORTER_2"/>
    <property type="match status" value="1"/>
</dbReference>
<gene>
    <name evidence="7" type="ORF">SAMN04488570_2737</name>
</gene>
<dbReference type="InterPro" id="IPR027417">
    <property type="entry name" value="P-loop_NTPase"/>
</dbReference>
<dbReference type="RefSeq" id="WP_231916874.1">
    <property type="nucleotide sequence ID" value="NZ_LT629757.1"/>
</dbReference>
<dbReference type="AlphaFoldDB" id="A0A1H1V6U3"/>
<evidence type="ECO:0000256" key="5">
    <source>
        <dbReference type="SAM" id="MobiDB-lite"/>
    </source>
</evidence>
<dbReference type="EMBL" id="LT629757">
    <property type="protein sequence ID" value="SDS80425.1"/>
    <property type="molecule type" value="Genomic_DNA"/>
</dbReference>
<evidence type="ECO:0000313" key="8">
    <source>
        <dbReference type="Proteomes" id="UP000198859"/>
    </source>
</evidence>
<accession>A0A1H1V6U3</accession>
<dbReference type="PANTHER" id="PTHR43776">
    <property type="entry name" value="TRANSPORT ATP-BINDING PROTEIN"/>
    <property type="match status" value="1"/>
</dbReference>
<keyword evidence="2" id="KW-0813">Transport</keyword>
<reference evidence="8" key="1">
    <citation type="submission" date="2016-10" db="EMBL/GenBank/DDBJ databases">
        <authorList>
            <person name="Varghese N."/>
            <person name="Submissions S."/>
        </authorList>
    </citation>
    <scope>NUCLEOTIDE SEQUENCE [LARGE SCALE GENOMIC DNA]</scope>
    <source>
        <strain evidence="8">DSM 22127</strain>
    </source>
</reference>
<dbReference type="Pfam" id="PF00005">
    <property type="entry name" value="ABC_tran"/>
    <property type="match status" value="1"/>
</dbReference>
<keyword evidence="8" id="KW-1185">Reference proteome</keyword>
<dbReference type="Gene3D" id="3.40.50.300">
    <property type="entry name" value="P-loop containing nucleotide triphosphate hydrolases"/>
    <property type="match status" value="1"/>
</dbReference>
<evidence type="ECO:0000256" key="4">
    <source>
        <dbReference type="ARBA" id="ARBA00022840"/>
    </source>
</evidence>
<evidence type="ECO:0000256" key="2">
    <source>
        <dbReference type="ARBA" id="ARBA00022448"/>
    </source>
</evidence>
<dbReference type="InterPro" id="IPR017871">
    <property type="entry name" value="ABC_transporter-like_CS"/>
</dbReference>
<dbReference type="InterPro" id="IPR003439">
    <property type="entry name" value="ABC_transporter-like_ATP-bd"/>
</dbReference>
<protein>
    <submittedName>
        <fullName evidence="7">Peptide/nickel transport system ATP-binding protein</fullName>
    </submittedName>
</protein>
<organism evidence="7 8">
    <name type="scientific">Nocardioides scoriae</name>
    <dbReference type="NCBI Taxonomy" id="642780"/>
    <lineage>
        <taxon>Bacteria</taxon>
        <taxon>Bacillati</taxon>
        <taxon>Actinomycetota</taxon>
        <taxon>Actinomycetes</taxon>
        <taxon>Propionibacteriales</taxon>
        <taxon>Nocardioidaceae</taxon>
        <taxon>Nocardioides</taxon>
    </lineage>
</organism>
<dbReference type="Proteomes" id="UP000198859">
    <property type="component" value="Chromosome I"/>
</dbReference>